<dbReference type="EMBL" id="CP046600">
    <property type="protein sequence ID" value="QUR66323.1"/>
    <property type="molecule type" value="Genomic_DNA"/>
</dbReference>
<reference evidence="2" key="1">
    <citation type="submission" date="2019-12" db="EMBL/GenBank/DDBJ databases">
        <title>Mycobacterium spongiae sp. nov.</title>
        <authorList>
            <person name="Stinear T."/>
        </authorList>
    </citation>
    <scope>NUCLEOTIDE SEQUENCE</scope>
    <source>
        <strain evidence="2">FSD4b-SM</strain>
    </source>
</reference>
<dbReference type="Gene3D" id="3.20.20.30">
    <property type="entry name" value="Luciferase-like domain"/>
    <property type="match status" value="1"/>
</dbReference>
<organism evidence="2 3">
    <name type="scientific">Mycobacterium spongiae</name>
    <dbReference type="NCBI Taxonomy" id="886343"/>
    <lineage>
        <taxon>Bacteria</taxon>
        <taxon>Bacillati</taxon>
        <taxon>Actinomycetota</taxon>
        <taxon>Actinomycetes</taxon>
        <taxon>Mycobacteriales</taxon>
        <taxon>Mycobacteriaceae</taxon>
        <taxon>Mycobacterium</taxon>
    </lineage>
</organism>
<name>A0A975JX75_9MYCO</name>
<evidence type="ECO:0000313" key="2">
    <source>
        <dbReference type="EMBL" id="QUR66323.1"/>
    </source>
</evidence>
<dbReference type="KEGG" id="mspg:F6B93_03775"/>
<sequence>MRLTLFINPEHRPGDPLDVRLAEHVEQVTTARAAGYDGVAIGSHLPYGSAAWLPPFQTLTHLAPAAAGMSLSTCVLVLPHHHPLHVAADGAFLDAVSGGRFTLGVAAGWARDEFALLGIDRRERVGRFTESLDLITRLWSQDRVSFHGTYYRVDDGALALRPVQRPRPPIWLGGSAIRSVERAAELADTAIGDTWVASSHLAESVIVDQAQAFRARLGVLGKPQPADFPLLRNIVVAEDRSTAIREAAPYLQASYQVFDQWGLFNDVVGDPTAPNGVDELLAGRVIIGSPENCAEDLVRLARATGFTRLVARVQWMGMQQQVVCRTITLLAHEVLPMVEQELGRQP</sequence>
<dbReference type="GO" id="GO:0005829">
    <property type="term" value="C:cytosol"/>
    <property type="evidence" value="ECO:0007669"/>
    <property type="project" value="TreeGrafter"/>
</dbReference>
<evidence type="ECO:0000313" key="3">
    <source>
        <dbReference type="Proteomes" id="UP000682202"/>
    </source>
</evidence>
<dbReference type="AlphaFoldDB" id="A0A975JX75"/>
<proteinExistence type="predicted"/>
<feature type="domain" description="Luciferase-like" evidence="1">
    <location>
        <begin position="1"/>
        <end position="307"/>
    </location>
</feature>
<keyword evidence="3" id="KW-1185">Reference proteome</keyword>
<evidence type="ECO:0000259" key="1">
    <source>
        <dbReference type="Pfam" id="PF00296"/>
    </source>
</evidence>
<dbReference type="PANTHER" id="PTHR30137">
    <property type="entry name" value="LUCIFERASE-LIKE MONOOXYGENASE"/>
    <property type="match status" value="1"/>
</dbReference>
<dbReference type="PANTHER" id="PTHR30137:SF6">
    <property type="entry name" value="LUCIFERASE-LIKE MONOOXYGENASE"/>
    <property type="match status" value="1"/>
</dbReference>
<accession>A0A975JX75</accession>
<dbReference type="GO" id="GO:0016705">
    <property type="term" value="F:oxidoreductase activity, acting on paired donors, with incorporation or reduction of molecular oxygen"/>
    <property type="evidence" value="ECO:0007669"/>
    <property type="project" value="InterPro"/>
</dbReference>
<gene>
    <name evidence="2" type="ORF">F6B93_03775</name>
</gene>
<dbReference type="SUPFAM" id="SSF51679">
    <property type="entry name" value="Bacterial luciferase-like"/>
    <property type="match status" value="1"/>
</dbReference>
<dbReference type="InterPro" id="IPR011251">
    <property type="entry name" value="Luciferase-like_dom"/>
</dbReference>
<dbReference type="Pfam" id="PF00296">
    <property type="entry name" value="Bac_luciferase"/>
    <property type="match status" value="1"/>
</dbReference>
<dbReference type="InterPro" id="IPR036661">
    <property type="entry name" value="Luciferase-like_sf"/>
</dbReference>
<protein>
    <submittedName>
        <fullName evidence="2">LLM class flavin-dependent oxidoreductase</fullName>
    </submittedName>
</protein>
<dbReference type="InterPro" id="IPR050766">
    <property type="entry name" value="Bact_Lucif_Oxidored"/>
</dbReference>
<dbReference type="Proteomes" id="UP000682202">
    <property type="component" value="Chromosome"/>
</dbReference>